<feature type="domain" description="Guanylate-binding protein N-terminal" evidence="2">
    <location>
        <begin position="46"/>
        <end position="121"/>
    </location>
</feature>
<reference evidence="3" key="1">
    <citation type="submission" date="2022-11" db="EMBL/GenBank/DDBJ databases">
        <title>Centuries of genome instability and evolution in soft-shell clam transmissible cancer (bioRxiv).</title>
        <authorList>
            <person name="Hart S.F.M."/>
            <person name="Yonemitsu M.A."/>
            <person name="Giersch R.M."/>
            <person name="Beal B.F."/>
            <person name="Arriagada G."/>
            <person name="Davis B.W."/>
            <person name="Ostrander E.A."/>
            <person name="Goff S.P."/>
            <person name="Metzger M.J."/>
        </authorList>
    </citation>
    <scope>NUCLEOTIDE SEQUENCE</scope>
    <source>
        <strain evidence="3">MELC-2E11</strain>
        <tissue evidence="3">Siphon/mantle</tissue>
    </source>
</reference>
<dbReference type="PANTHER" id="PTHR10751">
    <property type="entry name" value="GUANYLATE BINDING PROTEIN"/>
    <property type="match status" value="1"/>
</dbReference>
<evidence type="ECO:0000313" key="3">
    <source>
        <dbReference type="EMBL" id="WAR13732.1"/>
    </source>
</evidence>
<keyword evidence="4" id="KW-1185">Reference proteome</keyword>
<dbReference type="Pfam" id="PF02263">
    <property type="entry name" value="GBP"/>
    <property type="match status" value="1"/>
</dbReference>
<proteinExistence type="predicted"/>
<evidence type="ECO:0000313" key="4">
    <source>
        <dbReference type="Proteomes" id="UP001164746"/>
    </source>
</evidence>
<dbReference type="InterPro" id="IPR027417">
    <property type="entry name" value="P-loop_NTPase"/>
</dbReference>
<accession>A0ABY7EUV0</accession>
<dbReference type="Proteomes" id="UP001164746">
    <property type="component" value="Chromosome 9"/>
</dbReference>
<gene>
    <name evidence="3" type="ORF">MAR_003837</name>
</gene>
<feature type="region of interest" description="Disordered" evidence="1">
    <location>
        <begin position="26"/>
        <end position="52"/>
    </location>
</feature>
<feature type="non-terminal residue" evidence="3">
    <location>
        <position position="1"/>
    </location>
</feature>
<dbReference type="Gene3D" id="3.40.50.300">
    <property type="entry name" value="P-loop containing nucleotide triphosphate hydrolases"/>
    <property type="match status" value="1"/>
</dbReference>
<feature type="compositionally biased region" description="Basic residues" evidence="1">
    <location>
        <begin position="34"/>
        <end position="49"/>
    </location>
</feature>
<organism evidence="3 4">
    <name type="scientific">Mya arenaria</name>
    <name type="common">Soft-shell clam</name>
    <dbReference type="NCBI Taxonomy" id="6604"/>
    <lineage>
        <taxon>Eukaryota</taxon>
        <taxon>Metazoa</taxon>
        <taxon>Spiralia</taxon>
        <taxon>Lophotrochozoa</taxon>
        <taxon>Mollusca</taxon>
        <taxon>Bivalvia</taxon>
        <taxon>Autobranchia</taxon>
        <taxon>Heteroconchia</taxon>
        <taxon>Euheterodonta</taxon>
        <taxon>Imparidentia</taxon>
        <taxon>Neoheterodontei</taxon>
        <taxon>Myida</taxon>
        <taxon>Myoidea</taxon>
        <taxon>Myidae</taxon>
        <taxon>Mya</taxon>
    </lineage>
</organism>
<evidence type="ECO:0000256" key="1">
    <source>
        <dbReference type="SAM" id="MobiDB-lite"/>
    </source>
</evidence>
<sequence>MASNENQTVSSASVDLKMTLKSFEHTSKVEPAQIRRKNNPNKAPSRKRPGFAIGDTILSTTKGIWVWCRDHPEQKDTVLILLDTEGLGDVEKTCRRDFRLLPQCSCLISTVRNQNNSKLANQSTD</sequence>
<protein>
    <submittedName>
        <fullName evidence="3">GBP5-like protein</fullName>
    </submittedName>
</protein>
<dbReference type="InterPro" id="IPR015894">
    <property type="entry name" value="Guanylate-bd_N"/>
</dbReference>
<dbReference type="EMBL" id="CP111020">
    <property type="protein sequence ID" value="WAR13732.1"/>
    <property type="molecule type" value="Genomic_DNA"/>
</dbReference>
<evidence type="ECO:0000259" key="2">
    <source>
        <dbReference type="Pfam" id="PF02263"/>
    </source>
</evidence>
<dbReference type="SUPFAM" id="SSF52540">
    <property type="entry name" value="P-loop containing nucleoside triphosphate hydrolases"/>
    <property type="match status" value="1"/>
</dbReference>
<name>A0ABY7EUV0_MYAAR</name>